<reference evidence="7" key="1">
    <citation type="submission" date="2020-12" db="EMBL/GenBank/DDBJ databases">
        <title>Hymenobacter sp.</title>
        <authorList>
            <person name="Kim M.K."/>
        </authorList>
    </citation>
    <scope>NUCLEOTIDE SEQUENCE [LARGE SCALE GENOMIC DNA]</scope>
    <source>
        <strain evidence="7">BT553</strain>
    </source>
</reference>
<dbReference type="Pfam" id="PF02245">
    <property type="entry name" value="Pur_DNA_glyco"/>
    <property type="match status" value="1"/>
</dbReference>
<name>A0ABS0XK96_9SPHN</name>
<evidence type="ECO:0000256" key="4">
    <source>
        <dbReference type="ARBA" id="ARBA00023204"/>
    </source>
</evidence>
<evidence type="ECO:0000313" key="6">
    <source>
        <dbReference type="EMBL" id="MBJ6120185.1"/>
    </source>
</evidence>
<dbReference type="InterPro" id="IPR036995">
    <property type="entry name" value="MPG_sf"/>
</dbReference>
<evidence type="ECO:0000256" key="3">
    <source>
        <dbReference type="ARBA" id="ARBA00022801"/>
    </source>
</evidence>
<dbReference type="RefSeq" id="WP_199033842.1">
    <property type="nucleotide sequence ID" value="NZ_JAELXS010000001.1"/>
</dbReference>
<dbReference type="EMBL" id="JAELXS010000001">
    <property type="protein sequence ID" value="MBJ6120185.1"/>
    <property type="molecule type" value="Genomic_DNA"/>
</dbReference>
<dbReference type="InterPro" id="IPR011034">
    <property type="entry name" value="Formyl_transferase-like_C_sf"/>
</dbReference>
<proteinExistence type="inferred from homology"/>
<dbReference type="Proteomes" id="UP000640426">
    <property type="component" value="Unassembled WGS sequence"/>
</dbReference>
<gene>
    <name evidence="6" type="ORF">JAO74_00120</name>
</gene>
<dbReference type="CDD" id="cd00540">
    <property type="entry name" value="AAG"/>
    <property type="match status" value="1"/>
</dbReference>
<comment type="caution">
    <text evidence="6">The sequence shown here is derived from an EMBL/GenBank/DDBJ whole genome shotgun (WGS) entry which is preliminary data.</text>
</comment>
<evidence type="ECO:0000313" key="7">
    <source>
        <dbReference type="Proteomes" id="UP000640426"/>
    </source>
</evidence>
<keyword evidence="3 5" id="KW-0378">Hydrolase</keyword>
<protein>
    <recommendedName>
        <fullName evidence="5">Putative 3-methyladenine DNA glycosylase</fullName>
        <ecNumber evidence="5">3.2.2.-</ecNumber>
    </recommendedName>
</protein>
<dbReference type="Gene3D" id="3.10.300.10">
    <property type="entry name" value="Methylpurine-DNA glycosylase (MPG)"/>
    <property type="match status" value="1"/>
</dbReference>
<keyword evidence="2 5" id="KW-0227">DNA damage</keyword>
<dbReference type="GO" id="GO:0016798">
    <property type="term" value="F:hydrolase activity, acting on glycosyl bonds"/>
    <property type="evidence" value="ECO:0007669"/>
    <property type="project" value="UniProtKB-KW"/>
</dbReference>
<accession>A0ABS0XK96</accession>
<dbReference type="EC" id="3.2.2.-" evidence="5"/>
<evidence type="ECO:0000256" key="2">
    <source>
        <dbReference type="ARBA" id="ARBA00022763"/>
    </source>
</evidence>
<keyword evidence="6" id="KW-0326">Glycosidase</keyword>
<dbReference type="SUPFAM" id="SSF50486">
    <property type="entry name" value="FMT C-terminal domain-like"/>
    <property type="match status" value="1"/>
</dbReference>
<keyword evidence="4 5" id="KW-0234">DNA repair</keyword>
<dbReference type="NCBIfam" id="NF002003">
    <property type="entry name" value="PRK00802.1-3"/>
    <property type="match status" value="1"/>
</dbReference>
<dbReference type="PANTHER" id="PTHR10429">
    <property type="entry name" value="DNA-3-METHYLADENINE GLYCOSYLASE"/>
    <property type="match status" value="1"/>
</dbReference>
<sequence length="183" mass="19555">MPPDFYTRPVLDLARALIGCHLTVDGVGGIIVETEAYHAGDAASHSFAGPGRRNAVMFGPPGHAYIYRSYGLHWCLNIVGGEEPGAAVLLRALEPTVGVEAMATRRGMTDPRLWCAGPGRLCAALAVTDALNGEPMDAPPFALTPRIEEPPLLIGPRIGITKAAAEPWRFGLAVSRFLSRPFR</sequence>
<evidence type="ECO:0000256" key="5">
    <source>
        <dbReference type="HAMAP-Rule" id="MF_00527"/>
    </source>
</evidence>
<dbReference type="NCBIfam" id="TIGR00567">
    <property type="entry name" value="3mg"/>
    <property type="match status" value="1"/>
</dbReference>
<organism evidence="6 7">
    <name type="scientific">Sphingomonas mollis</name>
    <dbReference type="NCBI Taxonomy" id="2795726"/>
    <lineage>
        <taxon>Bacteria</taxon>
        <taxon>Pseudomonadati</taxon>
        <taxon>Pseudomonadota</taxon>
        <taxon>Alphaproteobacteria</taxon>
        <taxon>Sphingomonadales</taxon>
        <taxon>Sphingomonadaceae</taxon>
        <taxon>Sphingomonas</taxon>
    </lineage>
</organism>
<dbReference type="PANTHER" id="PTHR10429:SF0">
    <property type="entry name" value="DNA-3-METHYLADENINE GLYCOSYLASE"/>
    <property type="match status" value="1"/>
</dbReference>
<dbReference type="HAMAP" id="MF_00527">
    <property type="entry name" value="3MGH"/>
    <property type="match status" value="1"/>
</dbReference>
<keyword evidence="7" id="KW-1185">Reference proteome</keyword>
<dbReference type="InterPro" id="IPR003180">
    <property type="entry name" value="MPG"/>
</dbReference>
<evidence type="ECO:0000256" key="1">
    <source>
        <dbReference type="ARBA" id="ARBA00009232"/>
    </source>
</evidence>
<comment type="similarity">
    <text evidence="1 5">Belongs to the DNA glycosylase MPG family.</text>
</comment>